<feature type="compositionally biased region" description="Polar residues" evidence="2">
    <location>
        <begin position="229"/>
        <end position="239"/>
    </location>
</feature>
<keyword evidence="4" id="KW-1185">Reference proteome</keyword>
<evidence type="ECO:0000313" key="3">
    <source>
        <dbReference type="EMBL" id="PUU77414.1"/>
    </source>
</evidence>
<feature type="compositionally biased region" description="Low complexity" evidence="2">
    <location>
        <begin position="245"/>
        <end position="256"/>
    </location>
</feature>
<protein>
    <submittedName>
        <fullName evidence="3">Uncharacterized protein</fullName>
    </submittedName>
</protein>
<dbReference type="AlphaFoldDB" id="A0A2T6ZPQ3"/>
<dbReference type="EMBL" id="NESQ01000153">
    <property type="protein sequence ID" value="PUU77414.1"/>
    <property type="molecule type" value="Genomic_DNA"/>
</dbReference>
<evidence type="ECO:0000256" key="1">
    <source>
        <dbReference type="SAM" id="Coils"/>
    </source>
</evidence>
<name>A0A2T6ZPQ3_TUBBO</name>
<feature type="region of interest" description="Disordered" evidence="2">
    <location>
        <begin position="112"/>
        <end position="257"/>
    </location>
</feature>
<dbReference type="OrthoDB" id="5418639at2759"/>
<accession>A0A2T6ZPQ3</accession>
<comment type="caution">
    <text evidence="3">The sequence shown here is derived from an EMBL/GenBank/DDBJ whole genome shotgun (WGS) entry which is preliminary data.</text>
</comment>
<sequence length="377" mass="41308">MRVKGPSTNKHGNHDSQFRQKIEEAVYACPKGRSSSSCDFFIWVTEAQKAEALKGYTFDESKVRPLRGAATTPKYLKQTLLPGAPPPSRNIAPGRTRSGACYTREATAPVLPSKALALPSPASRVKRRREPSPPSNEVSGQKPGPCKHRRPNQVTKNPYSTNNSSRASTPKPPPSTSSRKAVAVTPGTWERRSVAWPLSETDVDEDGSDNNDTVTPSPSPAPFPRRRLFNSNGEPTTPTGRAVDTRTTPWTPRSRTGSFFRGALSSPGRGVQFDVREAVSEFVRTEGIDLKGAGGKLWDILEREVGQKEGVCKGREIARSAHQRATDVITGLHRKIAELEKERDEARAANVKPRVAIEELETRLNNADLESLRATND</sequence>
<dbReference type="Proteomes" id="UP000244722">
    <property type="component" value="Unassembled WGS sequence"/>
</dbReference>
<organism evidence="3 4">
    <name type="scientific">Tuber borchii</name>
    <name type="common">White truffle</name>
    <dbReference type="NCBI Taxonomy" id="42251"/>
    <lineage>
        <taxon>Eukaryota</taxon>
        <taxon>Fungi</taxon>
        <taxon>Dikarya</taxon>
        <taxon>Ascomycota</taxon>
        <taxon>Pezizomycotina</taxon>
        <taxon>Pezizomycetes</taxon>
        <taxon>Pezizales</taxon>
        <taxon>Tuberaceae</taxon>
        <taxon>Tuber</taxon>
    </lineage>
</organism>
<proteinExistence type="predicted"/>
<feature type="compositionally biased region" description="Polar residues" evidence="2">
    <location>
        <begin position="152"/>
        <end position="163"/>
    </location>
</feature>
<keyword evidence="1" id="KW-0175">Coiled coil</keyword>
<evidence type="ECO:0000256" key="2">
    <source>
        <dbReference type="SAM" id="MobiDB-lite"/>
    </source>
</evidence>
<reference evidence="3 4" key="1">
    <citation type="submission" date="2017-04" db="EMBL/GenBank/DDBJ databases">
        <title>Draft genome sequence of Tuber borchii Vittad., a whitish edible truffle.</title>
        <authorList>
            <consortium name="DOE Joint Genome Institute"/>
            <person name="Murat C."/>
            <person name="Kuo A."/>
            <person name="Barry K.W."/>
            <person name="Clum A."/>
            <person name="Dockter R.B."/>
            <person name="Fauchery L."/>
            <person name="Iotti M."/>
            <person name="Kohler A."/>
            <person name="Labutti K."/>
            <person name="Lindquist E.A."/>
            <person name="Lipzen A."/>
            <person name="Ohm R.A."/>
            <person name="Wang M."/>
            <person name="Grigoriev I.V."/>
            <person name="Zambonelli A."/>
            <person name="Martin F.M."/>
        </authorList>
    </citation>
    <scope>NUCLEOTIDE SEQUENCE [LARGE SCALE GENOMIC DNA]</scope>
    <source>
        <strain evidence="3 4">Tbo3840</strain>
    </source>
</reference>
<evidence type="ECO:0000313" key="4">
    <source>
        <dbReference type="Proteomes" id="UP000244722"/>
    </source>
</evidence>
<gene>
    <name evidence="3" type="ORF">B9Z19DRAFT_1128310</name>
</gene>
<feature type="coiled-coil region" evidence="1">
    <location>
        <begin position="322"/>
        <end position="377"/>
    </location>
</feature>